<dbReference type="Pfam" id="PF08334">
    <property type="entry name" value="T2SSG"/>
    <property type="match status" value="1"/>
</dbReference>
<dbReference type="InterPro" id="IPR013545">
    <property type="entry name" value="T2SS_protein-GspG_C"/>
</dbReference>
<dbReference type="InterPro" id="IPR012902">
    <property type="entry name" value="N_methyl_site"/>
</dbReference>
<feature type="domain" description="Type II secretion system protein GspG C-terminal" evidence="3">
    <location>
        <begin position="38"/>
        <end position="117"/>
    </location>
</feature>
<protein>
    <submittedName>
        <fullName evidence="4">General secretion pathway protein G</fullName>
    </submittedName>
</protein>
<sequence>MKFNTKTNKRGFTLIELLVVIAIISLLSSVVLTSLNSARDKARYARAKMDIKQLKIAMLAYKLDNGQLPPPGDNCSACSEPPSGAWLNVINALVSGNYLSGRIDRDPWGNYYAYDDNDCSSGAPPVMTSYLFTTGADKTRFTADDYRVTITQGCAD</sequence>
<feature type="transmembrane region" description="Helical" evidence="2">
    <location>
        <begin position="12"/>
        <end position="35"/>
    </location>
</feature>
<accession>A0A0G1NCP2</accession>
<evidence type="ECO:0000256" key="1">
    <source>
        <dbReference type="ARBA" id="ARBA00022481"/>
    </source>
</evidence>
<keyword evidence="1" id="KW-0488">Methylation</keyword>
<proteinExistence type="predicted"/>
<gene>
    <name evidence="4" type="ORF">UW78_C0004G0022</name>
</gene>
<evidence type="ECO:0000259" key="3">
    <source>
        <dbReference type="Pfam" id="PF08334"/>
    </source>
</evidence>
<reference evidence="4 5" key="1">
    <citation type="journal article" date="2015" name="Nature">
        <title>rRNA introns, odd ribosomes, and small enigmatic genomes across a large radiation of phyla.</title>
        <authorList>
            <person name="Brown C.T."/>
            <person name="Hug L.A."/>
            <person name="Thomas B.C."/>
            <person name="Sharon I."/>
            <person name="Castelle C.J."/>
            <person name="Singh A."/>
            <person name="Wilkins M.J."/>
            <person name="Williams K.H."/>
            <person name="Banfield J.F."/>
        </authorList>
    </citation>
    <scope>NUCLEOTIDE SEQUENCE [LARGE SCALE GENOMIC DNA]</scope>
</reference>
<dbReference type="SUPFAM" id="SSF54523">
    <property type="entry name" value="Pili subunits"/>
    <property type="match status" value="1"/>
</dbReference>
<dbReference type="InterPro" id="IPR000983">
    <property type="entry name" value="Bac_GSPG_pilin"/>
</dbReference>
<dbReference type="GO" id="GO:0015627">
    <property type="term" value="C:type II protein secretion system complex"/>
    <property type="evidence" value="ECO:0007669"/>
    <property type="project" value="InterPro"/>
</dbReference>
<evidence type="ECO:0000313" key="5">
    <source>
        <dbReference type="Proteomes" id="UP000034595"/>
    </source>
</evidence>
<keyword evidence="2" id="KW-0472">Membrane</keyword>
<comment type="caution">
    <text evidence="4">The sequence shown here is derived from an EMBL/GenBank/DDBJ whole genome shotgun (WGS) entry which is preliminary data.</text>
</comment>
<dbReference type="PRINTS" id="PR00813">
    <property type="entry name" value="BCTERIALGSPG"/>
</dbReference>
<evidence type="ECO:0000256" key="2">
    <source>
        <dbReference type="SAM" id="Phobius"/>
    </source>
</evidence>
<keyword evidence="2" id="KW-1133">Transmembrane helix</keyword>
<dbReference type="Proteomes" id="UP000034595">
    <property type="component" value="Unassembled WGS sequence"/>
</dbReference>
<dbReference type="NCBIfam" id="TIGR02532">
    <property type="entry name" value="IV_pilin_GFxxxE"/>
    <property type="match status" value="1"/>
</dbReference>
<dbReference type="PANTHER" id="PTHR30093">
    <property type="entry name" value="GENERAL SECRETION PATHWAY PROTEIN G"/>
    <property type="match status" value="1"/>
</dbReference>
<dbReference type="PROSITE" id="PS00409">
    <property type="entry name" value="PROKAR_NTER_METHYL"/>
    <property type="match status" value="1"/>
</dbReference>
<dbReference type="Gene3D" id="3.30.700.10">
    <property type="entry name" value="Glycoprotein, Type 4 Pilin"/>
    <property type="match status" value="1"/>
</dbReference>
<organism evidence="4 5">
    <name type="scientific">Candidatus Azambacteria bacterium GW2011_GWA1_44_9</name>
    <dbReference type="NCBI Taxonomy" id="1618610"/>
    <lineage>
        <taxon>Bacteria</taxon>
        <taxon>Candidatus Azamiibacteriota</taxon>
    </lineage>
</organism>
<keyword evidence="2" id="KW-0812">Transmembrane</keyword>
<name>A0A0G1NCP2_9BACT</name>
<dbReference type="Pfam" id="PF07963">
    <property type="entry name" value="N_methyl"/>
    <property type="match status" value="1"/>
</dbReference>
<evidence type="ECO:0000313" key="4">
    <source>
        <dbReference type="EMBL" id="KKT81974.1"/>
    </source>
</evidence>
<dbReference type="EMBL" id="LCJQ01000004">
    <property type="protein sequence ID" value="KKT81974.1"/>
    <property type="molecule type" value="Genomic_DNA"/>
</dbReference>
<dbReference type="InterPro" id="IPR045584">
    <property type="entry name" value="Pilin-like"/>
</dbReference>
<dbReference type="AlphaFoldDB" id="A0A0G1NCP2"/>
<dbReference type="GO" id="GO:0015628">
    <property type="term" value="P:protein secretion by the type II secretion system"/>
    <property type="evidence" value="ECO:0007669"/>
    <property type="project" value="InterPro"/>
</dbReference>